<evidence type="ECO:0000313" key="2">
    <source>
        <dbReference type="EMBL" id="GIE24158.1"/>
    </source>
</evidence>
<dbReference type="PANTHER" id="PTHR39441">
    <property type="entry name" value="DUF2252 DOMAIN-CONTAINING PROTEIN"/>
    <property type="match status" value="1"/>
</dbReference>
<evidence type="ECO:0000256" key="1">
    <source>
        <dbReference type="SAM" id="MobiDB-lite"/>
    </source>
</evidence>
<dbReference type="Pfam" id="PF10009">
    <property type="entry name" value="DUF2252"/>
    <property type="match status" value="1"/>
</dbReference>
<sequence length="476" mass="53008">MMDAIPIPPASGHVVLGTGRDDGFSSLRRPARPRKERYELGRSLRDRAPRSDLGQWRPAPGRADPIDQLTDAHEGRLDWLIPVRVGRMVASPYAFLRGSANIMADDFATLPHTGITPVICGDAHLGNFGFYASPERELVFDLNDFDEAHPGAWEWDLRRLVTSVYVAGRQNGFREHDCADAVRHCVQEYREQIGHLAAMPLLARSFETIDVDDMRKAASKQSFKEEIERAARRARRRTSDRALPRFTEQRDGTARLVQEPPLITRPTDEDLDLLAEALDGYLNTLPPHWARILAGYRIVDIAHKVVGVGSVGLRAYVALCEGSSPDDVVFLQLKQARRSVVAKHQHGEAAWHRHQGQRVVEYQQALQTVSDPLLGWTTVGDLQFYVRQFRDMKGAIVIEDINASALEDYAGICGYLLAKSHARTSGASMIAGYIGGSDKLDDMLSRFARAYADQVESDHARLVDAVRTGVLPMVTA</sequence>
<dbReference type="EMBL" id="BOMN01000102">
    <property type="protein sequence ID" value="GIE24158.1"/>
    <property type="molecule type" value="Genomic_DNA"/>
</dbReference>
<comment type="caution">
    <text evidence="2">The sequence shown here is derived from an EMBL/GenBank/DDBJ whole genome shotgun (WGS) entry which is preliminary data.</text>
</comment>
<dbReference type="Proteomes" id="UP000603200">
    <property type="component" value="Unassembled WGS sequence"/>
</dbReference>
<dbReference type="PANTHER" id="PTHR39441:SF1">
    <property type="entry name" value="DUF2252 DOMAIN-CONTAINING PROTEIN"/>
    <property type="match status" value="1"/>
</dbReference>
<dbReference type="InterPro" id="IPR018721">
    <property type="entry name" value="DUF2252"/>
</dbReference>
<keyword evidence="3" id="KW-1185">Reference proteome</keyword>
<feature type="region of interest" description="Disordered" evidence="1">
    <location>
        <begin position="1"/>
        <end position="44"/>
    </location>
</feature>
<organism evidence="2 3">
    <name type="scientific">Winogradskya humida</name>
    <dbReference type="NCBI Taxonomy" id="113566"/>
    <lineage>
        <taxon>Bacteria</taxon>
        <taxon>Bacillati</taxon>
        <taxon>Actinomycetota</taxon>
        <taxon>Actinomycetes</taxon>
        <taxon>Micromonosporales</taxon>
        <taxon>Micromonosporaceae</taxon>
        <taxon>Winogradskya</taxon>
    </lineage>
</organism>
<dbReference type="SUPFAM" id="SSF56112">
    <property type="entry name" value="Protein kinase-like (PK-like)"/>
    <property type="match status" value="1"/>
</dbReference>
<name>A0ABQ4A0M8_9ACTN</name>
<proteinExistence type="predicted"/>
<dbReference type="InterPro" id="IPR011009">
    <property type="entry name" value="Kinase-like_dom_sf"/>
</dbReference>
<reference evidence="2 3" key="1">
    <citation type="submission" date="2021-01" db="EMBL/GenBank/DDBJ databases">
        <title>Whole genome shotgun sequence of Actinoplanes humidus NBRC 14915.</title>
        <authorList>
            <person name="Komaki H."/>
            <person name="Tamura T."/>
        </authorList>
    </citation>
    <scope>NUCLEOTIDE SEQUENCE [LARGE SCALE GENOMIC DNA]</scope>
    <source>
        <strain evidence="2 3">NBRC 14915</strain>
    </source>
</reference>
<evidence type="ECO:0008006" key="4">
    <source>
        <dbReference type="Google" id="ProtNLM"/>
    </source>
</evidence>
<accession>A0ABQ4A0M8</accession>
<gene>
    <name evidence="2" type="ORF">Ahu01nite_072600</name>
</gene>
<evidence type="ECO:0000313" key="3">
    <source>
        <dbReference type="Proteomes" id="UP000603200"/>
    </source>
</evidence>
<protein>
    <recommendedName>
        <fullName evidence="4">DUF2252 domain-containing protein</fullName>
    </recommendedName>
</protein>